<organism evidence="2 3">
    <name type="scientific">Lentzea fradiae</name>
    <dbReference type="NCBI Taxonomy" id="200378"/>
    <lineage>
        <taxon>Bacteria</taxon>
        <taxon>Bacillati</taxon>
        <taxon>Actinomycetota</taxon>
        <taxon>Actinomycetes</taxon>
        <taxon>Pseudonocardiales</taxon>
        <taxon>Pseudonocardiaceae</taxon>
        <taxon>Lentzea</taxon>
    </lineage>
</organism>
<protein>
    <submittedName>
        <fullName evidence="2">Uncharacterized protein</fullName>
    </submittedName>
</protein>
<feature type="transmembrane region" description="Helical" evidence="1">
    <location>
        <begin position="267"/>
        <end position="291"/>
    </location>
</feature>
<keyword evidence="1" id="KW-0472">Membrane</keyword>
<proteinExistence type="predicted"/>
<evidence type="ECO:0000256" key="1">
    <source>
        <dbReference type="SAM" id="Phobius"/>
    </source>
</evidence>
<feature type="transmembrane region" description="Helical" evidence="1">
    <location>
        <begin position="25"/>
        <end position="45"/>
    </location>
</feature>
<sequence length="292" mass="31984">MRGFGVLLLVTGVIGGLVSRFSLEPLSVLDFIPLPLILLGGFLYFRGGQHAARALSRQPYDGGDSVLYLRAFSTDPTALGRTFRSIFWVGLATMSTDVECLARALSPFGRLHVIGRPEEGLPRPGGKTVYTGDDAWKQVVQEMMLTAKLVVIRPAANPGVLWELTRAREIVPADRLLVEVRGLSAREYREAAESMARCGYELPAKRPRRGGFFRFSPDWKPEFLPLSGPVTRRGVVNVYRKMTVFTLRPVFAHHGVPWTRPGLSAGFVAYLVFLGLLGAFVLTAAIAGAILG</sequence>
<dbReference type="Proteomes" id="UP000199623">
    <property type="component" value="Unassembled WGS sequence"/>
</dbReference>
<evidence type="ECO:0000313" key="2">
    <source>
        <dbReference type="EMBL" id="SDF94561.1"/>
    </source>
</evidence>
<accession>A0A1G7Q7R4</accession>
<reference evidence="3" key="1">
    <citation type="submission" date="2016-10" db="EMBL/GenBank/DDBJ databases">
        <authorList>
            <person name="Varghese N."/>
            <person name="Submissions S."/>
        </authorList>
    </citation>
    <scope>NUCLEOTIDE SEQUENCE [LARGE SCALE GENOMIC DNA]</scope>
    <source>
        <strain evidence="3">CGMCC 4.3506</strain>
    </source>
</reference>
<evidence type="ECO:0000313" key="3">
    <source>
        <dbReference type="Proteomes" id="UP000199623"/>
    </source>
</evidence>
<dbReference type="EMBL" id="FNCC01000004">
    <property type="protein sequence ID" value="SDF94561.1"/>
    <property type="molecule type" value="Genomic_DNA"/>
</dbReference>
<keyword evidence="1" id="KW-0812">Transmembrane</keyword>
<gene>
    <name evidence="2" type="ORF">SAMN05216553_104313</name>
</gene>
<keyword evidence="1" id="KW-1133">Transmembrane helix</keyword>
<dbReference type="AlphaFoldDB" id="A0A1G7Q7R4"/>
<keyword evidence="3" id="KW-1185">Reference proteome</keyword>
<name>A0A1G7Q7R4_9PSEU</name>